<dbReference type="AlphaFoldDB" id="A0ABD0T2X1"/>
<evidence type="ECO:0000256" key="6">
    <source>
        <dbReference type="ARBA" id="ARBA00022989"/>
    </source>
</evidence>
<name>A0ABD0T2X1_LOXSC</name>
<evidence type="ECO:0000256" key="3">
    <source>
        <dbReference type="ARBA" id="ARBA00022448"/>
    </source>
</evidence>
<evidence type="ECO:0000256" key="13">
    <source>
        <dbReference type="SAM" id="Phobius"/>
    </source>
</evidence>
<feature type="transmembrane region" description="Helical" evidence="13">
    <location>
        <begin position="49"/>
        <end position="66"/>
    </location>
</feature>
<dbReference type="GO" id="GO:0005272">
    <property type="term" value="F:sodium channel activity"/>
    <property type="evidence" value="ECO:0007669"/>
    <property type="project" value="UniProtKB-KW"/>
</dbReference>
<keyword evidence="4 12" id="KW-0894">Sodium channel</keyword>
<keyword evidence="10 12" id="KW-0739">Sodium transport</keyword>
<evidence type="ECO:0000256" key="5">
    <source>
        <dbReference type="ARBA" id="ARBA00022692"/>
    </source>
</evidence>
<keyword evidence="5 12" id="KW-0812">Transmembrane</keyword>
<evidence type="ECO:0000256" key="12">
    <source>
        <dbReference type="RuleBase" id="RU000679"/>
    </source>
</evidence>
<comment type="caution">
    <text evidence="14">The sequence shown here is derived from an EMBL/GenBank/DDBJ whole genome shotgun (WGS) entry which is preliminary data.</text>
</comment>
<dbReference type="InterPro" id="IPR001873">
    <property type="entry name" value="ENaC"/>
</dbReference>
<protein>
    <recommendedName>
        <fullName evidence="16">Sodium channel protein Nach</fullName>
    </recommendedName>
</protein>
<gene>
    <name evidence="14" type="ORF">ABMA28_001712</name>
</gene>
<reference evidence="14 15" key="1">
    <citation type="submission" date="2024-06" db="EMBL/GenBank/DDBJ databases">
        <title>A chromosome-level genome assembly of beet webworm, Loxostege sticticalis.</title>
        <authorList>
            <person name="Zhang Y."/>
        </authorList>
    </citation>
    <scope>NUCLEOTIDE SEQUENCE [LARGE SCALE GENOMIC DNA]</scope>
    <source>
        <strain evidence="14">AQ028</strain>
        <tissue evidence="14">Male pupae</tissue>
    </source>
</reference>
<evidence type="ECO:0000313" key="14">
    <source>
        <dbReference type="EMBL" id="KAL0832265.1"/>
    </source>
</evidence>
<dbReference type="EMBL" id="JBEDNZ010000011">
    <property type="protein sequence ID" value="KAL0832265.1"/>
    <property type="molecule type" value="Genomic_DNA"/>
</dbReference>
<dbReference type="Proteomes" id="UP001549921">
    <property type="component" value="Unassembled WGS sequence"/>
</dbReference>
<evidence type="ECO:0000256" key="7">
    <source>
        <dbReference type="ARBA" id="ARBA00023053"/>
    </source>
</evidence>
<keyword evidence="11 12" id="KW-0407">Ion channel</keyword>
<dbReference type="PANTHER" id="PTHR11690:SF184">
    <property type="entry name" value="PICKPOCKET 31"/>
    <property type="match status" value="1"/>
</dbReference>
<evidence type="ECO:0000256" key="9">
    <source>
        <dbReference type="ARBA" id="ARBA00023136"/>
    </source>
</evidence>
<sequence>MSRGIEKRSLCSTFVEKFKSTLGYFGDNSTLHGVRYVLSLSYIPFHKRLFWLLILLVSVGCAGHVMRQVLQLYSGGSVSYLIETDYLEFDTPFPAVTICEQVNAERVNTYIKQHKLPPTLNMFLKDVVYYNAKVCKICASCKPNQTCIEDFYGIVKAVRSSCSELLTDCWWDDKPFKCCDRFLPIETEYGVCFVFNSRLTGNETAHSVNRKIGLPNLVFSAIQEVGIRVHSPDDMVSVGMENSLGRPVILPLITDFEVILKAEVTLSDKSVNAMPPRVRGCLFKDERPPFAREWPFKRYSYSTCMLYCRAVVQADLCNCTHHLMPKIGDVPLCNIQGLVCLSKSKESLGAISCNCPMSCDEVTYKPVHMFTYRHTGNVPPALTARGTRGLVRLAQLPASRVRRAAIRHTLGLVVDIGGVGGVFFGASLLNVIEIIYLLCIRRKK</sequence>
<dbReference type="Gene3D" id="2.60.470.10">
    <property type="entry name" value="Acid-sensing ion channels like domains"/>
    <property type="match status" value="1"/>
</dbReference>
<evidence type="ECO:0000256" key="1">
    <source>
        <dbReference type="ARBA" id="ARBA00004141"/>
    </source>
</evidence>
<keyword evidence="8 12" id="KW-0406">Ion transport</keyword>
<evidence type="ECO:0000256" key="11">
    <source>
        <dbReference type="ARBA" id="ARBA00023303"/>
    </source>
</evidence>
<evidence type="ECO:0000256" key="4">
    <source>
        <dbReference type="ARBA" id="ARBA00022461"/>
    </source>
</evidence>
<evidence type="ECO:0000256" key="10">
    <source>
        <dbReference type="ARBA" id="ARBA00023201"/>
    </source>
</evidence>
<evidence type="ECO:0000256" key="2">
    <source>
        <dbReference type="ARBA" id="ARBA00007193"/>
    </source>
</evidence>
<evidence type="ECO:0000256" key="8">
    <source>
        <dbReference type="ARBA" id="ARBA00023065"/>
    </source>
</evidence>
<evidence type="ECO:0008006" key="16">
    <source>
        <dbReference type="Google" id="ProtNLM"/>
    </source>
</evidence>
<evidence type="ECO:0000313" key="15">
    <source>
        <dbReference type="Proteomes" id="UP001549921"/>
    </source>
</evidence>
<dbReference type="PRINTS" id="PR01078">
    <property type="entry name" value="AMINACHANNEL"/>
</dbReference>
<organism evidence="14 15">
    <name type="scientific">Loxostege sticticalis</name>
    <name type="common">Beet webworm moth</name>
    <dbReference type="NCBI Taxonomy" id="481309"/>
    <lineage>
        <taxon>Eukaryota</taxon>
        <taxon>Metazoa</taxon>
        <taxon>Ecdysozoa</taxon>
        <taxon>Arthropoda</taxon>
        <taxon>Hexapoda</taxon>
        <taxon>Insecta</taxon>
        <taxon>Pterygota</taxon>
        <taxon>Neoptera</taxon>
        <taxon>Endopterygota</taxon>
        <taxon>Lepidoptera</taxon>
        <taxon>Glossata</taxon>
        <taxon>Ditrysia</taxon>
        <taxon>Pyraloidea</taxon>
        <taxon>Crambidae</taxon>
        <taxon>Pyraustinae</taxon>
        <taxon>Loxostege</taxon>
    </lineage>
</organism>
<accession>A0ABD0T2X1</accession>
<dbReference type="GO" id="GO:0016020">
    <property type="term" value="C:membrane"/>
    <property type="evidence" value="ECO:0007669"/>
    <property type="project" value="UniProtKB-SubCell"/>
</dbReference>
<keyword evidence="9 13" id="KW-0472">Membrane</keyword>
<keyword evidence="7" id="KW-0915">Sodium</keyword>
<keyword evidence="3 12" id="KW-0813">Transport</keyword>
<proteinExistence type="inferred from homology"/>
<feature type="transmembrane region" description="Helical" evidence="13">
    <location>
        <begin position="416"/>
        <end position="439"/>
    </location>
</feature>
<keyword evidence="6 13" id="KW-1133">Transmembrane helix</keyword>
<dbReference type="Pfam" id="PF00858">
    <property type="entry name" value="ASC"/>
    <property type="match status" value="1"/>
</dbReference>
<dbReference type="PANTHER" id="PTHR11690">
    <property type="entry name" value="AMILORIDE-SENSITIVE SODIUM CHANNEL-RELATED"/>
    <property type="match status" value="1"/>
</dbReference>
<comment type="subcellular location">
    <subcellularLocation>
        <location evidence="1">Membrane</location>
        <topology evidence="1">Multi-pass membrane protein</topology>
    </subcellularLocation>
</comment>
<comment type="similarity">
    <text evidence="2 12">Belongs to the amiloride-sensitive sodium channel (TC 1.A.6) family.</text>
</comment>